<evidence type="ECO:0000256" key="1">
    <source>
        <dbReference type="SAM" id="SignalP"/>
    </source>
</evidence>
<feature type="chain" id="PRO_5008895429" evidence="1">
    <location>
        <begin position="20"/>
        <end position="122"/>
    </location>
</feature>
<feature type="signal peptide" evidence="1">
    <location>
        <begin position="1"/>
        <end position="19"/>
    </location>
</feature>
<dbReference type="AlphaFoldDB" id="A0A1C9W5B8"/>
<gene>
    <name evidence="2" type="ORF">AUP74_00860</name>
</gene>
<accession>A0A1C9W5B8</accession>
<reference evidence="3" key="1">
    <citation type="submission" date="2016-01" db="EMBL/GenBank/DDBJ databases">
        <title>Complete genome sequence of Microbulbifer sp. CCB-MM1, a halophile isolated from Matang Mangrove Forest, Perak.</title>
        <authorList>
            <person name="Moh T.H."/>
            <person name="Dinesh B."/>
            <person name="Lau N.-S."/>
            <person name="Go F."/>
            <person name="Alexander Chong S.-C."/>
        </authorList>
    </citation>
    <scope>NUCLEOTIDE SEQUENCE [LARGE SCALE GENOMIC DNA]</scope>
    <source>
        <strain evidence="3">CCB-MM1</strain>
    </source>
</reference>
<proteinExistence type="predicted"/>
<evidence type="ECO:0000313" key="3">
    <source>
        <dbReference type="Proteomes" id="UP000095672"/>
    </source>
</evidence>
<protein>
    <submittedName>
        <fullName evidence="2">Uncharacterized protein</fullName>
    </submittedName>
</protein>
<sequence length="122" mass="12853" precursor="true">MHRILTLFLLLMLSAQSFASAVQHDCGEMGGAGSMSHADMDMHHEMPGDMPCCDDVDNSVAASEQASQCQLSCALGACASPVAVLAVFQPFDVAAYHPTVLFSAIDRPDSPLSSLFRPPIAA</sequence>
<dbReference type="KEGG" id="micc:AUP74_00860"/>
<name>A0A1C9W5B8_9GAMM</name>
<keyword evidence="1" id="KW-0732">Signal</keyword>
<organism evidence="2 3">
    <name type="scientific">Microbulbifer aggregans</name>
    <dbReference type="NCBI Taxonomy" id="1769779"/>
    <lineage>
        <taxon>Bacteria</taxon>
        <taxon>Pseudomonadati</taxon>
        <taxon>Pseudomonadota</taxon>
        <taxon>Gammaproteobacteria</taxon>
        <taxon>Cellvibrionales</taxon>
        <taxon>Microbulbiferaceae</taxon>
        <taxon>Microbulbifer</taxon>
    </lineage>
</organism>
<keyword evidence="3" id="KW-1185">Reference proteome</keyword>
<dbReference type="STRING" id="1769779.AUP74_00860"/>
<dbReference type="OrthoDB" id="9958010at2"/>
<evidence type="ECO:0000313" key="2">
    <source>
        <dbReference type="EMBL" id="AOS96327.1"/>
    </source>
</evidence>
<dbReference type="EMBL" id="CP014143">
    <property type="protein sequence ID" value="AOS96327.1"/>
    <property type="molecule type" value="Genomic_DNA"/>
</dbReference>
<dbReference type="RefSeq" id="WP_069946478.1">
    <property type="nucleotide sequence ID" value="NZ_CP014143.1"/>
</dbReference>
<dbReference type="Proteomes" id="UP000095672">
    <property type="component" value="Chromosome"/>
</dbReference>